<dbReference type="PANTHER" id="PTHR10598:SF0">
    <property type="entry name" value="SET1_ASH2 HISTONE METHYLTRANSFERASE COMPLEX SUBUNIT ASH2"/>
    <property type="match status" value="1"/>
</dbReference>
<protein>
    <submittedName>
        <fullName evidence="3">SPRY domain</fullName>
    </submittedName>
</protein>
<evidence type="ECO:0000256" key="1">
    <source>
        <dbReference type="SAM" id="MobiDB-lite"/>
    </source>
</evidence>
<name>A0A8T2C989_9BRAS</name>
<feature type="compositionally biased region" description="Basic and acidic residues" evidence="1">
    <location>
        <begin position="101"/>
        <end position="119"/>
    </location>
</feature>
<sequence length="503" mass="54845">MESLQSNSKIEEAEQIPKGEEVEVSISLPDEPTGTTLDSAPPESSAAVEESIETDLDAEVSISLPEESTGIALLPSEVDDTVPLEPSAVIEEPIDTDLEKVDVVAMDVDRPGSDLKIESDSFSEEAPTASSSDNPKSPKLDSVANQNGSAMEEDEGDEEDDDPPHKKQKQLDSITSVVVKEEEEPEQVQPSEAMVVEEAAATLVASAAKKSKSKKKNNNVWVTKSTRKGKKKSKANTPNSAAVEDKVLITPVPRVPDKGDDTPDLEICLSKVYKAEKVEVSEDRLTAGSSKGYRMVRATRGVVEGAWYFEIKVVSLGETGHTRLGWSTDKGDLQAPVGYDGNSFGFRDIDGCKIHKALREKYAEEGYKEGDVIGFYINLPDGESFAPKPPHYVFYKGQRYICAPDAKEEPPKVVPGSEISFFKNGVCQGVAFTDIFGGRYYPAASMYTLPDQSNCLVKFNFGPDFEFFPEDFGGRATPRPMLEVPYHGFNGRLENNGSDDMKS</sequence>
<feature type="compositionally biased region" description="Acidic residues" evidence="1">
    <location>
        <begin position="151"/>
        <end position="162"/>
    </location>
</feature>
<proteinExistence type="predicted"/>
<keyword evidence="4" id="KW-1185">Reference proteome</keyword>
<organism evidence="3 4">
    <name type="scientific">Arabidopsis thaliana x Arabidopsis arenosa</name>
    <dbReference type="NCBI Taxonomy" id="1240361"/>
    <lineage>
        <taxon>Eukaryota</taxon>
        <taxon>Viridiplantae</taxon>
        <taxon>Streptophyta</taxon>
        <taxon>Embryophyta</taxon>
        <taxon>Tracheophyta</taxon>
        <taxon>Spermatophyta</taxon>
        <taxon>Magnoliopsida</taxon>
        <taxon>eudicotyledons</taxon>
        <taxon>Gunneridae</taxon>
        <taxon>Pentapetalae</taxon>
        <taxon>rosids</taxon>
        <taxon>malvids</taxon>
        <taxon>Brassicales</taxon>
        <taxon>Brassicaceae</taxon>
        <taxon>Camelineae</taxon>
        <taxon>Arabidopsis</taxon>
    </lineage>
</organism>
<dbReference type="GO" id="GO:0048188">
    <property type="term" value="C:Set1C/COMPASS complex"/>
    <property type="evidence" value="ECO:0007669"/>
    <property type="project" value="InterPro"/>
</dbReference>
<gene>
    <name evidence="3" type="ORF">ISN45_Aa01g035750</name>
</gene>
<dbReference type="AlphaFoldDB" id="A0A8T2C989"/>
<dbReference type="Proteomes" id="UP000694240">
    <property type="component" value="Chromosome 6"/>
</dbReference>
<feature type="region of interest" description="Disordered" evidence="1">
    <location>
        <begin position="101"/>
        <end position="241"/>
    </location>
</feature>
<dbReference type="InterPro" id="IPR037353">
    <property type="entry name" value="ASH2"/>
</dbReference>
<dbReference type="Pfam" id="PF00622">
    <property type="entry name" value="SPRY"/>
    <property type="match status" value="1"/>
</dbReference>
<comment type="caution">
    <text evidence="3">The sequence shown here is derived from an EMBL/GenBank/DDBJ whole genome shotgun (WGS) entry which is preliminary data.</text>
</comment>
<evidence type="ECO:0000313" key="3">
    <source>
        <dbReference type="EMBL" id="KAG7594846.1"/>
    </source>
</evidence>
<feature type="domain" description="B30.2/SPRY" evidence="2">
    <location>
        <begin position="247"/>
        <end position="466"/>
    </location>
</feature>
<dbReference type="InterPro" id="IPR001870">
    <property type="entry name" value="B30.2/SPRY"/>
</dbReference>
<feature type="compositionally biased region" description="Basic residues" evidence="1">
    <location>
        <begin position="225"/>
        <end position="234"/>
    </location>
</feature>
<dbReference type="InterPro" id="IPR003877">
    <property type="entry name" value="SPRY_dom"/>
</dbReference>
<accession>A0A8T2C989</accession>
<feature type="region of interest" description="Disordered" evidence="1">
    <location>
        <begin position="1"/>
        <end position="54"/>
    </location>
</feature>
<feature type="compositionally biased region" description="Low complexity" evidence="1">
    <location>
        <begin position="187"/>
        <end position="208"/>
    </location>
</feature>
<evidence type="ECO:0000259" key="2">
    <source>
        <dbReference type="PROSITE" id="PS50188"/>
    </source>
</evidence>
<dbReference type="EMBL" id="JAEFBK010000006">
    <property type="protein sequence ID" value="KAG7594846.1"/>
    <property type="molecule type" value="Genomic_DNA"/>
</dbReference>
<reference evidence="3 4" key="1">
    <citation type="submission" date="2020-12" db="EMBL/GenBank/DDBJ databases">
        <title>Concerted genomic and epigenomic changes stabilize Arabidopsis allopolyploids.</title>
        <authorList>
            <person name="Chen Z."/>
        </authorList>
    </citation>
    <scope>NUCLEOTIDE SEQUENCE [LARGE SCALE GENOMIC DNA]</scope>
    <source>
        <strain evidence="3">Allo738</strain>
        <tissue evidence="3">Leaf</tissue>
    </source>
</reference>
<dbReference type="FunFam" id="2.60.120.920:FF:000043">
    <property type="entry name" value="Protein TRAUCO"/>
    <property type="match status" value="1"/>
</dbReference>
<dbReference type="SMART" id="SM00449">
    <property type="entry name" value="SPRY"/>
    <property type="match status" value="1"/>
</dbReference>
<dbReference type="PROSITE" id="PS50188">
    <property type="entry name" value="B302_SPRY"/>
    <property type="match status" value="1"/>
</dbReference>
<dbReference type="GO" id="GO:0000976">
    <property type="term" value="F:transcription cis-regulatory region binding"/>
    <property type="evidence" value="ECO:0007669"/>
    <property type="project" value="TreeGrafter"/>
</dbReference>
<evidence type="ECO:0000313" key="4">
    <source>
        <dbReference type="Proteomes" id="UP000694240"/>
    </source>
</evidence>
<feature type="compositionally biased region" description="Basic and acidic residues" evidence="1">
    <location>
        <begin position="9"/>
        <end position="21"/>
    </location>
</feature>
<dbReference type="PANTHER" id="PTHR10598">
    <property type="entry name" value="SET1/ASH2 HISTONE METHYLTRANSFERASE COMPLEX SUBUNIT ASH2"/>
    <property type="match status" value="1"/>
</dbReference>
<dbReference type="CDD" id="cd12872">
    <property type="entry name" value="SPRY_Ash2"/>
    <property type="match status" value="1"/>
</dbReference>